<feature type="domain" description="Cation efflux protein cytoplasmic" evidence="9">
    <location>
        <begin position="243"/>
        <end position="319"/>
    </location>
</feature>
<evidence type="ECO:0000313" key="11">
    <source>
        <dbReference type="Proteomes" id="UP000003178"/>
    </source>
</evidence>
<dbReference type="GO" id="GO:0008324">
    <property type="term" value="F:monoatomic cation transmembrane transporter activity"/>
    <property type="evidence" value="ECO:0007669"/>
    <property type="project" value="InterPro"/>
</dbReference>
<keyword evidence="6 7" id="KW-0472">Membrane</keyword>
<sequence>MKIISNENKKRGGIILISEAIIKKFIKDSENVENEEVRNKYGTVAGIVGIVSNLLLFILKFSIGFLSGSIAITADAFNNFTDMASSAITMIGFKLASMPADEEHPFGHGRLEYLSALVVAFMVMFVGIKFVQTSFERIMNPVAVQFSLIPFILLLCSMAVKFWLGRFNKIVGEKIDSSALKAVAVDAMGDVFTSGCVVLSYLIAKFTAFPLDGYVGIVVSLIILYAGFSLIKETVSPLLGEAPDAEMVDAIVNGLLEYNIISGVHDLIIHNYGVGRCIASVHAEVPCNIDIMEIHEVIDDAEKELSKKLNIHLVIHMDPIAVEDEDYIQTRTELARIIARNEKIESMHDLRIVGKGDKKNLVFDVVVDGDLSHSEEEELKNWVNDEIQKIHPNYNCVILVDKNYVKRHF</sequence>
<keyword evidence="11" id="KW-1185">Reference proteome</keyword>
<reference evidence="10 11" key="2">
    <citation type="submission" date="2008-10" db="EMBL/GenBank/DDBJ databases">
        <title>Draft genome sequence of Clostridium hiranonis (DSM 13275).</title>
        <authorList>
            <person name="Sudarsanam P."/>
            <person name="Ley R."/>
            <person name="Guruge J."/>
            <person name="Turnbaugh P.J."/>
            <person name="Mahowald M."/>
            <person name="Liep D."/>
            <person name="Gordon J."/>
        </authorList>
    </citation>
    <scope>NUCLEOTIDE SEQUENCE [LARGE SCALE GENOMIC DNA]</scope>
    <source>
        <strain evidence="10 11">DSM 13275</strain>
    </source>
</reference>
<feature type="domain" description="Cation efflux protein cytoplasmic" evidence="9">
    <location>
        <begin position="331"/>
        <end position="401"/>
    </location>
</feature>
<evidence type="ECO:0000259" key="8">
    <source>
        <dbReference type="Pfam" id="PF01545"/>
    </source>
</evidence>
<reference evidence="10 11" key="1">
    <citation type="submission" date="2008-09" db="EMBL/GenBank/DDBJ databases">
        <authorList>
            <person name="Fulton L."/>
            <person name="Clifton S."/>
            <person name="Fulton B."/>
            <person name="Xu J."/>
            <person name="Minx P."/>
            <person name="Pepin K.H."/>
            <person name="Johnson M."/>
            <person name="Thiruvilangam P."/>
            <person name="Bhonagiri V."/>
            <person name="Nash W.E."/>
            <person name="Mardis E.R."/>
            <person name="Wilson R.K."/>
        </authorList>
    </citation>
    <scope>NUCLEOTIDE SEQUENCE [LARGE SCALE GENOMIC DNA]</scope>
    <source>
        <strain evidence="10 11">DSM 13275</strain>
    </source>
</reference>
<dbReference type="InterPro" id="IPR036837">
    <property type="entry name" value="Cation_efflux_CTD_sf"/>
</dbReference>
<dbReference type="PANTHER" id="PTHR43840">
    <property type="entry name" value="MITOCHONDRIAL METAL TRANSPORTER 1-RELATED"/>
    <property type="match status" value="1"/>
</dbReference>
<evidence type="ECO:0000256" key="3">
    <source>
        <dbReference type="ARBA" id="ARBA00022448"/>
    </source>
</evidence>
<evidence type="ECO:0000256" key="1">
    <source>
        <dbReference type="ARBA" id="ARBA00004141"/>
    </source>
</evidence>
<dbReference type="SUPFAM" id="SSF161111">
    <property type="entry name" value="Cation efflux protein transmembrane domain-like"/>
    <property type="match status" value="1"/>
</dbReference>
<comment type="caution">
    <text evidence="10">The sequence shown here is derived from an EMBL/GenBank/DDBJ whole genome shotgun (WGS) entry which is preliminary data.</text>
</comment>
<dbReference type="SUPFAM" id="SSF160240">
    <property type="entry name" value="Cation efflux protein cytoplasmic domain-like"/>
    <property type="match status" value="2"/>
</dbReference>
<proteinExistence type="inferred from homology"/>
<keyword evidence="5 7" id="KW-1133">Transmembrane helix</keyword>
<evidence type="ECO:0000256" key="7">
    <source>
        <dbReference type="SAM" id="Phobius"/>
    </source>
</evidence>
<dbReference type="Gene3D" id="3.30.70.1350">
    <property type="entry name" value="Cation efflux protein, cytoplasmic domain"/>
    <property type="match status" value="2"/>
</dbReference>
<keyword evidence="3" id="KW-0813">Transport</keyword>
<feature type="transmembrane region" description="Helical" evidence="7">
    <location>
        <begin position="113"/>
        <end position="131"/>
    </location>
</feature>
<dbReference type="GO" id="GO:0016020">
    <property type="term" value="C:membrane"/>
    <property type="evidence" value="ECO:0007669"/>
    <property type="project" value="UniProtKB-SubCell"/>
</dbReference>
<dbReference type="PANTHER" id="PTHR43840:SF15">
    <property type="entry name" value="MITOCHONDRIAL METAL TRANSPORTER 1-RELATED"/>
    <property type="match status" value="1"/>
</dbReference>
<dbReference type="InterPro" id="IPR027469">
    <property type="entry name" value="Cation_efflux_TMD_sf"/>
</dbReference>
<comment type="similarity">
    <text evidence="2">Belongs to the cation diffusion facilitator (CDF) transporter (TC 2.A.4) family.</text>
</comment>
<feature type="transmembrane region" description="Helical" evidence="7">
    <location>
        <begin position="143"/>
        <end position="164"/>
    </location>
</feature>
<evidence type="ECO:0000259" key="9">
    <source>
        <dbReference type="Pfam" id="PF16916"/>
    </source>
</evidence>
<evidence type="ECO:0000313" key="10">
    <source>
        <dbReference type="EMBL" id="EEA85454.1"/>
    </source>
</evidence>
<dbReference type="InterPro" id="IPR058533">
    <property type="entry name" value="Cation_efflux_TM"/>
</dbReference>
<feature type="transmembrane region" description="Helical" evidence="7">
    <location>
        <begin position="184"/>
        <end position="204"/>
    </location>
</feature>
<accession>B6FYE0</accession>
<dbReference type="HOGENOM" id="CLU_013430_3_4_9"/>
<evidence type="ECO:0000256" key="5">
    <source>
        <dbReference type="ARBA" id="ARBA00022989"/>
    </source>
</evidence>
<gene>
    <name evidence="10" type="ORF">CLOHIR_00892</name>
</gene>
<comment type="subcellular location">
    <subcellularLocation>
        <location evidence="1">Membrane</location>
        <topology evidence="1">Multi-pass membrane protein</topology>
    </subcellularLocation>
</comment>
<dbReference type="InterPro" id="IPR002524">
    <property type="entry name" value="Cation_efflux"/>
</dbReference>
<organism evidence="10 11">
    <name type="scientific">Peptacetobacter hiranonis (strain DSM 13275 / JCM 10541 / KCTC 15199 / TO-931)</name>
    <name type="common">Clostridium hiranonis</name>
    <dbReference type="NCBI Taxonomy" id="500633"/>
    <lineage>
        <taxon>Bacteria</taxon>
        <taxon>Bacillati</taxon>
        <taxon>Bacillota</taxon>
        <taxon>Clostridia</taxon>
        <taxon>Peptostreptococcales</taxon>
        <taxon>Peptostreptococcaceae</taxon>
        <taxon>Peptacetobacter</taxon>
    </lineage>
</organism>
<evidence type="ECO:0000256" key="6">
    <source>
        <dbReference type="ARBA" id="ARBA00023136"/>
    </source>
</evidence>
<dbReference type="AlphaFoldDB" id="B6FYE0"/>
<feature type="transmembrane region" description="Helical" evidence="7">
    <location>
        <begin position="211"/>
        <end position="231"/>
    </location>
</feature>
<dbReference type="Proteomes" id="UP000003178">
    <property type="component" value="Unassembled WGS sequence"/>
</dbReference>
<dbReference type="FunFam" id="1.20.1510.10:FF:000006">
    <property type="entry name" value="Divalent cation efflux transporter"/>
    <property type="match status" value="1"/>
</dbReference>
<dbReference type="NCBIfam" id="TIGR01297">
    <property type="entry name" value="CDF"/>
    <property type="match status" value="1"/>
</dbReference>
<evidence type="ECO:0000256" key="4">
    <source>
        <dbReference type="ARBA" id="ARBA00022692"/>
    </source>
</evidence>
<dbReference type="InterPro" id="IPR027470">
    <property type="entry name" value="Cation_efflux_CTD"/>
</dbReference>
<name>B6FYE0_PEPHT</name>
<evidence type="ECO:0000256" key="2">
    <source>
        <dbReference type="ARBA" id="ARBA00008114"/>
    </source>
</evidence>
<dbReference type="eggNOG" id="COG0053">
    <property type="taxonomic scope" value="Bacteria"/>
</dbReference>
<dbReference type="Pfam" id="PF16916">
    <property type="entry name" value="ZT_dimer"/>
    <property type="match status" value="2"/>
</dbReference>
<feature type="domain" description="Cation efflux protein transmembrane" evidence="8">
    <location>
        <begin position="47"/>
        <end position="239"/>
    </location>
</feature>
<dbReference type="EMBL" id="ABWP01000035">
    <property type="protein sequence ID" value="EEA85454.1"/>
    <property type="molecule type" value="Genomic_DNA"/>
</dbReference>
<keyword evidence="4 7" id="KW-0812">Transmembrane</keyword>
<dbReference type="InterPro" id="IPR050291">
    <property type="entry name" value="CDF_Transporter"/>
</dbReference>
<dbReference type="Pfam" id="PF01545">
    <property type="entry name" value="Cation_efflux"/>
    <property type="match status" value="1"/>
</dbReference>
<dbReference type="Gene3D" id="1.20.1510.10">
    <property type="entry name" value="Cation efflux protein transmembrane domain"/>
    <property type="match status" value="1"/>
</dbReference>
<protein>
    <submittedName>
        <fullName evidence="10">Cation diffusion facilitator family transporter</fullName>
    </submittedName>
</protein>